<evidence type="ECO:0000259" key="2">
    <source>
        <dbReference type="Pfam" id="PF05532"/>
    </source>
</evidence>
<reference evidence="3 4" key="1">
    <citation type="journal article" date="2020" name="Nature">
        <title>Bacterial chemolithoautotrophy via manganese oxidation.</title>
        <authorList>
            <person name="Yu H."/>
            <person name="Leadbetter J.R."/>
        </authorList>
    </citation>
    <scope>NUCLEOTIDE SEQUENCE [LARGE SCALE GENOMIC DNA]</scope>
    <source>
        <strain evidence="3 4">RBP-1</strain>
    </source>
</reference>
<dbReference type="InterPro" id="IPR026042">
    <property type="entry name" value="YjbJ"/>
</dbReference>
<dbReference type="EMBL" id="VTOX01000001">
    <property type="protein sequence ID" value="NKE65129.1"/>
    <property type="molecule type" value="Genomic_DNA"/>
</dbReference>
<proteinExistence type="inferred from homology"/>
<dbReference type="InterPro" id="IPR036629">
    <property type="entry name" value="YjbJ_sf"/>
</dbReference>
<dbReference type="RefSeq" id="WP_168106467.1">
    <property type="nucleotide sequence ID" value="NZ_VTOX01000001.1"/>
</dbReference>
<dbReference type="InterPro" id="IPR050423">
    <property type="entry name" value="UPF0337_stress_rsp"/>
</dbReference>
<dbReference type="Pfam" id="PF05532">
    <property type="entry name" value="CsbD"/>
    <property type="match status" value="1"/>
</dbReference>
<gene>
    <name evidence="3" type="ORF">RAMLITH_04800</name>
</gene>
<evidence type="ECO:0000313" key="3">
    <source>
        <dbReference type="EMBL" id="NKE65129.1"/>
    </source>
</evidence>
<evidence type="ECO:0000256" key="1">
    <source>
        <dbReference type="ARBA" id="ARBA00009129"/>
    </source>
</evidence>
<dbReference type="Gene3D" id="1.10.1470.10">
    <property type="entry name" value="YjbJ"/>
    <property type="match status" value="1"/>
</dbReference>
<sequence length="73" mass="8757">MNHDRIEGNWKQMKGKVKEQWGKLTDDDLDVIAGRRDQLLGRIQERHGLARDEAQRQVDTFERRNPDFFFEKS</sequence>
<dbReference type="PIRSF" id="PIRSF039008">
    <property type="entry name" value="YjbJ"/>
    <property type="match status" value="1"/>
</dbReference>
<dbReference type="Proteomes" id="UP000521868">
    <property type="component" value="Unassembled WGS sequence"/>
</dbReference>
<dbReference type="PANTHER" id="PTHR34977">
    <property type="entry name" value="UPF0337 PROTEIN YJBJ"/>
    <property type="match status" value="1"/>
</dbReference>
<organism evidence="3 4">
    <name type="scientific">Ramlibacter lithotrophicus</name>
    <dbReference type="NCBI Taxonomy" id="2606681"/>
    <lineage>
        <taxon>Bacteria</taxon>
        <taxon>Pseudomonadati</taxon>
        <taxon>Pseudomonadota</taxon>
        <taxon>Betaproteobacteria</taxon>
        <taxon>Burkholderiales</taxon>
        <taxon>Comamonadaceae</taxon>
        <taxon>Ramlibacter</taxon>
    </lineage>
</organism>
<comment type="caution">
    <text evidence="3">The sequence shown here is derived from an EMBL/GenBank/DDBJ whole genome shotgun (WGS) entry which is preliminary data.</text>
</comment>
<dbReference type="InterPro" id="IPR008462">
    <property type="entry name" value="CsbD"/>
</dbReference>
<comment type="similarity">
    <text evidence="1">Belongs to the UPF0337 (CsbD) family.</text>
</comment>
<evidence type="ECO:0000313" key="4">
    <source>
        <dbReference type="Proteomes" id="UP000521868"/>
    </source>
</evidence>
<dbReference type="PANTHER" id="PTHR34977:SF1">
    <property type="entry name" value="UPF0337 PROTEIN YJBJ"/>
    <property type="match status" value="1"/>
</dbReference>
<name>A0A7X6DDE5_9BURK</name>
<keyword evidence="4" id="KW-1185">Reference proteome</keyword>
<dbReference type="SUPFAM" id="SSF69047">
    <property type="entry name" value="Hypothetical protein YjbJ"/>
    <property type="match status" value="1"/>
</dbReference>
<accession>A0A7X6DDE5</accession>
<dbReference type="AlphaFoldDB" id="A0A7X6DDE5"/>
<protein>
    <submittedName>
        <fullName evidence="3">CsbD family protein</fullName>
    </submittedName>
</protein>
<feature type="domain" description="CsbD-like" evidence="2">
    <location>
        <begin position="4"/>
        <end position="55"/>
    </location>
</feature>